<feature type="domain" description="DUF659" evidence="2">
    <location>
        <begin position="219"/>
        <end position="369"/>
    </location>
</feature>
<reference evidence="3 4" key="1">
    <citation type="submission" date="2024-02" db="EMBL/GenBank/DDBJ databases">
        <title>High-quality chromosome-scale genome assembly of Pensacola bahiagrass (Paspalum notatum Flugge var. saurae).</title>
        <authorList>
            <person name="Vega J.M."/>
            <person name="Podio M."/>
            <person name="Orjuela J."/>
            <person name="Siena L.A."/>
            <person name="Pessino S.C."/>
            <person name="Combes M.C."/>
            <person name="Mariac C."/>
            <person name="Albertini E."/>
            <person name="Pupilli F."/>
            <person name="Ortiz J.P.A."/>
            <person name="Leblanc O."/>
        </authorList>
    </citation>
    <scope>NUCLEOTIDE SEQUENCE [LARGE SCALE GENOMIC DNA]</scope>
    <source>
        <strain evidence="3">R1</strain>
        <tissue evidence="3">Leaf</tissue>
    </source>
</reference>
<dbReference type="SUPFAM" id="SSF53098">
    <property type="entry name" value="Ribonuclease H-like"/>
    <property type="match status" value="1"/>
</dbReference>
<dbReference type="Pfam" id="PF04937">
    <property type="entry name" value="DUF659"/>
    <property type="match status" value="1"/>
</dbReference>
<evidence type="ECO:0000313" key="4">
    <source>
        <dbReference type="Proteomes" id="UP001341281"/>
    </source>
</evidence>
<dbReference type="InterPro" id="IPR007021">
    <property type="entry name" value="DUF659"/>
</dbReference>
<feature type="region of interest" description="Disordered" evidence="1">
    <location>
        <begin position="1"/>
        <end position="49"/>
    </location>
</feature>
<dbReference type="EMBL" id="CP144746">
    <property type="protein sequence ID" value="WVZ56003.1"/>
    <property type="molecule type" value="Genomic_DNA"/>
</dbReference>
<evidence type="ECO:0000259" key="2">
    <source>
        <dbReference type="Pfam" id="PF04937"/>
    </source>
</evidence>
<accession>A0AAQ3SGB4</accession>
<dbReference type="PANTHER" id="PTHR32166:SF74">
    <property type="entry name" value="OS05G0256350 PROTEIN"/>
    <property type="match status" value="1"/>
</dbReference>
<sequence length="593" mass="66716">MRDLQGFNTGVRDTGGLQDLDAQAKMSSAASVPSDNLNTTNSKKRSLKRNSSDIGWDYGIYRLKQHIAGIRGEVQPCPDSTDEDKAKCKQVIDASKEAKKARNKEKEEARDVVVLDDGPADEDTTTGEGLDDIGDSTSRKLGPLDKFTMPMDPSKLSNTKLVRQQKINEAIWKERMHNLKRYVAKWVYVHGIPFNAINNEEFDQLLEAAGRFGPGGKKPNQHELREKLLLEEVDNTKKLVKLQEKEWAKSGCSIMTDAWTDQKRRSIMNLCVNCCIGTSFLESKEVSAESHTGELIFEYVDGCIKKVGVEKVVQVVTDNASNNMAAKNLLSVKRPNIFWSSCATHTLNLMLEGIGKLKRFKSTLDQAKALTIFVYAHHRTLSLMRKFTKKRDIVRPGVTRFASSFLTLQSLYEKKNDLRAMSQSDEWEKISHVKKSPKGVQATATLTKPTFWNGVAICLRVFEPLVKVLRMVDGDVKPSMAFLYGDILKAKKDILVGLGNVDKAATQNLYKSIIEIIDTKMTGRLDGSLQLTAYFLNPYYGYNDSSIFDNEQVMDGLISAVETFYHGDYDKQNQVLNEDLHKYKDQVGHFAKP</sequence>
<gene>
    <name evidence="3" type="ORF">U9M48_006593</name>
</gene>
<protein>
    <recommendedName>
        <fullName evidence="2">DUF659 domain-containing protein</fullName>
    </recommendedName>
</protein>
<dbReference type="Proteomes" id="UP001341281">
    <property type="component" value="Chromosome 02"/>
</dbReference>
<dbReference type="AlphaFoldDB" id="A0AAQ3SGB4"/>
<organism evidence="3 4">
    <name type="scientific">Paspalum notatum var. saurae</name>
    <dbReference type="NCBI Taxonomy" id="547442"/>
    <lineage>
        <taxon>Eukaryota</taxon>
        <taxon>Viridiplantae</taxon>
        <taxon>Streptophyta</taxon>
        <taxon>Embryophyta</taxon>
        <taxon>Tracheophyta</taxon>
        <taxon>Spermatophyta</taxon>
        <taxon>Magnoliopsida</taxon>
        <taxon>Liliopsida</taxon>
        <taxon>Poales</taxon>
        <taxon>Poaceae</taxon>
        <taxon>PACMAD clade</taxon>
        <taxon>Panicoideae</taxon>
        <taxon>Andropogonodae</taxon>
        <taxon>Paspaleae</taxon>
        <taxon>Paspalinae</taxon>
        <taxon>Paspalum</taxon>
    </lineage>
</organism>
<evidence type="ECO:0000256" key="1">
    <source>
        <dbReference type="SAM" id="MobiDB-lite"/>
    </source>
</evidence>
<feature type="compositionally biased region" description="Polar residues" evidence="1">
    <location>
        <begin position="25"/>
        <end position="40"/>
    </location>
</feature>
<evidence type="ECO:0000313" key="3">
    <source>
        <dbReference type="EMBL" id="WVZ56003.1"/>
    </source>
</evidence>
<dbReference type="PANTHER" id="PTHR32166">
    <property type="entry name" value="OSJNBA0013A04.12 PROTEIN"/>
    <property type="match status" value="1"/>
</dbReference>
<dbReference type="InterPro" id="IPR012337">
    <property type="entry name" value="RNaseH-like_sf"/>
</dbReference>
<proteinExistence type="predicted"/>
<feature type="region of interest" description="Disordered" evidence="1">
    <location>
        <begin position="117"/>
        <end position="155"/>
    </location>
</feature>
<feature type="compositionally biased region" description="Acidic residues" evidence="1">
    <location>
        <begin position="118"/>
        <end position="134"/>
    </location>
</feature>
<name>A0AAQ3SGB4_PASNO</name>
<keyword evidence="4" id="KW-1185">Reference proteome</keyword>